<dbReference type="AlphaFoldDB" id="A0A8K0XRZ5"/>
<name>A0A8K0XRZ5_9AGAR</name>
<feature type="signal peptide" evidence="1">
    <location>
        <begin position="1"/>
        <end position="24"/>
    </location>
</feature>
<keyword evidence="1" id="KW-0732">Signal</keyword>
<comment type="caution">
    <text evidence="2">The sequence shown here is derived from an EMBL/GenBank/DDBJ whole genome shotgun (WGS) entry which is preliminary data.</text>
</comment>
<accession>A0A8K0XRZ5</accession>
<evidence type="ECO:0000313" key="2">
    <source>
        <dbReference type="EMBL" id="KAH8102424.1"/>
    </source>
</evidence>
<organism evidence="2 3">
    <name type="scientific">Cristinia sonorae</name>
    <dbReference type="NCBI Taxonomy" id="1940300"/>
    <lineage>
        <taxon>Eukaryota</taxon>
        <taxon>Fungi</taxon>
        <taxon>Dikarya</taxon>
        <taxon>Basidiomycota</taxon>
        <taxon>Agaricomycotina</taxon>
        <taxon>Agaricomycetes</taxon>
        <taxon>Agaricomycetidae</taxon>
        <taxon>Agaricales</taxon>
        <taxon>Pleurotineae</taxon>
        <taxon>Stephanosporaceae</taxon>
        <taxon>Cristinia</taxon>
    </lineage>
</organism>
<feature type="chain" id="PRO_5035481342" description="Secreted protein" evidence="1">
    <location>
        <begin position="25"/>
        <end position="77"/>
    </location>
</feature>
<gene>
    <name evidence="2" type="ORF">BXZ70DRAFT_781022</name>
</gene>
<reference evidence="2" key="1">
    <citation type="journal article" date="2021" name="New Phytol.">
        <title>Evolutionary innovations through gain and loss of genes in the ectomycorrhizal Boletales.</title>
        <authorList>
            <person name="Wu G."/>
            <person name="Miyauchi S."/>
            <person name="Morin E."/>
            <person name="Kuo A."/>
            <person name="Drula E."/>
            <person name="Varga T."/>
            <person name="Kohler A."/>
            <person name="Feng B."/>
            <person name="Cao Y."/>
            <person name="Lipzen A."/>
            <person name="Daum C."/>
            <person name="Hundley H."/>
            <person name="Pangilinan J."/>
            <person name="Johnson J."/>
            <person name="Barry K."/>
            <person name="LaButti K."/>
            <person name="Ng V."/>
            <person name="Ahrendt S."/>
            <person name="Min B."/>
            <person name="Choi I.G."/>
            <person name="Park H."/>
            <person name="Plett J.M."/>
            <person name="Magnuson J."/>
            <person name="Spatafora J.W."/>
            <person name="Nagy L.G."/>
            <person name="Henrissat B."/>
            <person name="Grigoriev I.V."/>
            <person name="Yang Z.L."/>
            <person name="Xu J."/>
            <person name="Martin F.M."/>
        </authorList>
    </citation>
    <scope>NUCLEOTIDE SEQUENCE</scope>
    <source>
        <strain evidence="2">KKN 215</strain>
    </source>
</reference>
<sequence>MRHHSSNLALRVLCFLHAVRQTNPGQIHTMSQETTIKTRPNSAARYSDLSQTRALRPSPCPSLSGLPHRFTSEHCSC</sequence>
<proteinExistence type="predicted"/>
<dbReference type="Proteomes" id="UP000813824">
    <property type="component" value="Unassembled WGS sequence"/>
</dbReference>
<evidence type="ECO:0000313" key="3">
    <source>
        <dbReference type="Proteomes" id="UP000813824"/>
    </source>
</evidence>
<dbReference type="EMBL" id="JAEVFJ010000009">
    <property type="protein sequence ID" value="KAH8102424.1"/>
    <property type="molecule type" value="Genomic_DNA"/>
</dbReference>
<keyword evidence="3" id="KW-1185">Reference proteome</keyword>
<protein>
    <recommendedName>
        <fullName evidence="4">Secreted protein</fullName>
    </recommendedName>
</protein>
<evidence type="ECO:0000256" key="1">
    <source>
        <dbReference type="SAM" id="SignalP"/>
    </source>
</evidence>
<evidence type="ECO:0008006" key="4">
    <source>
        <dbReference type="Google" id="ProtNLM"/>
    </source>
</evidence>